<dbReference type="SMART" id="SM00838">
    <property type="entry name" value="EFG_C"/>
    <property type="match status" value="1"/>
</dbReference>
<dbReference type="FunFam" id="3.30.70.2570:FF:000001">
    <property type="entry name" value="Translation factor GUF1, mitochondrial"/>
    <property type="match status" value="1"/>
</dbReference>
<evidence type="ECO:0000256" key="4">
    <source>
        <dbReference type="ARBA" id="ARBA00022801"/>
    </source>
</evidence>
<evidence type="ECO:0000256" key="3">
    <source>
        <dbReference type="ARBA" id="ARBA00022741"/>
    </source>
</evidence>
<dbReference type="NCBIfam" id="TIGR01393">
    <property type="entry name" value="lepA"/>
    <property type="match status" value="1"/>
</dbReference>
<evidence type="ECO:0000256" key="6">
    <source>
        <dbReference type="ARBA" id="ARBA00023134"/>
    </source>
</evidence>
<dbReference type="Gene3D" id="3.40.50.300">
    <property type="entry name" value="P-loop containing nucleotide triphosphate hydrolases"/>
    <property type="match status" value="1"/>
</dbReference>
<keyword evidence="6 12" id="KW-0342">GTP-binding</keyword>
<dbReference type="Pfam" id="PF00679">
    <property type="entry name" value="EFG_C"/>
    <property type="match status" value="1"/>
</dbReference>
<keyword evidence="4 12" id="KW-0378">Hydrolase</keyword>
<organism evidence="14 15">
    <name type="scientific">Shewanella benthica</name>
    <dbReference type="NCBI Taxonomy" id="43661"/>
    <lineage>
        <taxon>Bacteria</taxon>
        <taxon>Pseudomonadati</taxon>
        <taxon>Pseudomonadota</taxon>
        <taxon>Gammaproteobacteria</taxon>
        <taxon>Alteromonadales</taxon>
        <taxon>Shewanellaceae</taxon>
        <taxon>Shewanella</taxon>
    </lineage>
</organism>
<dbReference type="Gene3D" id="3.30.70.2570">
    <property type="entry name" value="Elongation factor 4, C-terminal domain"/>
    <property type="match status" value="1"/>
</dbReference>
<dbReference type="PROSITE" id="PS51722">
    <property type="entry name" value="G_TR_2"/>
    <property type="match status" value="1"/>
</dbReference>
<comment type="similarity">
    <text evidence="1 12">Belongs to the TRAFAC class translation factor GTPase superfamily. Classic translation factor GTPase family. LepA subfamily.</text>
</comment>
<dbReference type="Pfam" id="PF03144">
    <property type="entry name" value="GTP_EFTU_D2"/>
    <property type="match status" value="1"/>
</dbReference>
<dbReference type="InterPro" id="IPR038363">
    <property type="entry name" value="LepA_C_sf"/>
</dbReference>
<dbReference type="NCBIfam" id="TIGR00231">
    <property type="entry name" value="small_GTP"/>
    <property type="match status" value="1"/>
</dbReference>
<dbReference type="InterPro" id="IPR035654">
    <property type="entry name" value="LepA_IV"/>
</dbReference>
<comment type="subcellular location">
    <subcellularLocation>
        <location evidence="12">Cell membrane</location>
        <topology evidence="12">Peripheral membrane protein</topology>
        <orientation evidence="12">Cytoplasmic side</orientation>
    </subcellularLocation>
</comment>
<dbReference type="PRINTS" id="PR00315">
    <property type="entry name" value="ELONGATNFCT"/>
</dbReference>
<dbReference type="SUPFAM" id="SSF54980">
    <property type="entry name" value="EF-G C-terminal domain-like"/>
    <property type="match status" value="2"/>
</dbReference>
<dbReference type="CDD" id="cd16260">
    <property type="entry name" value="EF4_III"/>
    <property type="match status" value="1"/>
</dbReference>
<dbReference type="InterPro" id="IPR013842">
    <property type="entry name" value="LepA_CTD"/>
</dbReference>
<dbReference type="FunFam" id="3.30.70.240:FF:000007">
    <property type="entry name" value="Translation factor GUF1, mitochondrial"/>
    <property type="match status" value="1"/>
</dbReference>
<dbReference type="SUPFAM" id="SSF52540">
    <property type="entry name" value="P-loop containing nucleoside triphosphate hydrolases"/>
    <property type="match status" value="1"/>
</dbReference>
<evidence type="ECO:0000313" key="14">
    <source>
        <dbReference type="EMBL" id="SQH75595.1"/>
    </source>
</evidence>
<dbReference type="FunFam" id="3.30.70.870:FF:000004">
    <property type="entry name" value="Translation factor GUF1, mitochondrial"/>
    <property type="match status" value="1"/>
</dbReference>
<dbReference type="Gene3D" id="3.30.70.870">
    <property type="entry name" value="Elongation Factor G (Translational Gtpase), domain 3"/>
    <property type="match status" value="1"/>
</dbReference>
<dbReference type="GO" id="GO:0003746">
    <property type="term" value="F:translation elongation factor activity"/>
    <property type="evidence" value="ECO:0007669"/>
    <property type="project" value="UniProtKB-UniRule"/>
</dbReference>
<name>A0A330M0I3_9GAMM</name>
<dbReference type="Proteomes" id="UP000250123">
    <property type="component" value="Chromosome SHEWBE"/>
</dbReference>
<keyword evidence="7 12" id="KW-0472">Membrane</keyword>
<dbReference type="Pfam" id="PF00009">
    <property type="entry name" value="GTP_EFTU"/>
    <property type="match status" value="1"/>
</dbReference>
<dbReference type="Gene3D" id="2.40.30.10">
    <property type="entry name" value="Translation factors"/>
    <property type="match status" value="1"/>
</dbReference>
<dbReference type="GO" id="GO:0045727">
    <property type="term" value="P:positive regulation of translation"/>
    <property type="evidence" value="ECO:0007669"/>
    <property type="project" value="UniProtKB-UniRule"/>
</dbReference>
<dbReference type="HAMAP" id="MF_00071">
    <property type="entry name" value="LepA"/>
    <property type="match status" value="1"/>
</dbReference>
<dbReference type="Gene3D" id="3.30.70.240">
    <property type="match status" value="1"/>
</dbReference>
<dbReference type="SUPFAM" id="SSF50447">
    <property type="entry name" value="Translation proteins"/>
    <property type="match status" value="1"/>
</dbReference>
<evidence type="ECO:0000256" key="9">
    <source>
        <dbReference type="ARBA" id="ARBA00057626"/>
    </source>
</evidence>
<dbReference type="GO" id="GO:0003924">
    <property type="term" value="F:GTPase activity"/>
    <property type="evidence" value="ECO:0007669"/>
    <property type="project" value="UniProtKB-UniRule"/>
</dbReference>
<dbReference type="FunFam" id="2.40.30.10:FF:000015">
    <property type="entry name" value="Translation factor GUF1, mitochondrial"/>
    <property type="match status" value="1"/>
</dbReference>
<gene>
    <name evidence="12 14" type="primary">lepA</name>
    <name evidence="14" type="ORF">SHEWBE_1629</name>
</gene>
<evidence type="ECO:0000256" key="10">
    <source>
        <dbReference type="ARBA" id="ARBA00061052"/>
    </source>
</evidence>
<comment type="function">
    <text evidence="9 12">Required for accurate and efficient protein synthesis under certain stress conditions. May act as a fidelity factor of the translation reaction, by catalyzing a one-codon backward translocation of tRNAs on improperly translocated ribosomes. Back-translocation proceeds from a post-translocation (POST) complex to a pre-translocation (PRE) complex, thus giving elongation factor G a second chance to translocate the tRNAs correctly. Binds to ribosomes in a GTP-dependent manner.</text>
</comment>
<keyword evidence="5 12" id="KW-0648">Protein biosynthesis</keyword>
<dbReference type="InterPro" id="IPR000795">
    <property type="entry name" value="T_Tr_GTP-bd_dom"/>
</dbReference>
<keyword evidence="3 12" id="KW-0547">Nucleotide-binding</keyword>
<dbReference type="PROSITE" id="PS00301">
    <property type="entry name" value="G_TR_1"/>
    <property type="match status" value="1"/>
</dbReference>
<dbReference type="GO" id="GO:0005525">
    <property type="term" value="F:GTP binding"/>
    <property type="evidence" value="ECO:0007669"/>
    <property type="project" value="UniProtKB-UniRule"/>
</dbReference>
<evidence type="ECO:0000256" key="2">
    <source>
        <dbReference type="ARBA" id="ARBA00022475"/>
    </source>
</evidence>
<dbReference type="InterPro" id="IPR004161">
    <property type="entry name" value="EFTu-like_2"/>
</dbReference>
<dbReference type="CDD" id="cd03709">
    <property type="entry name" value="lepA_C"/>
    <property type="match status" value="1"/>
</dbReference>
<sequence length="596" mass="65799">MKHIRNFSIIAHIDHGKSTLADRLIQFCGGLTDREMASQVLDSMDIERERGITIKAQSVTLNYTAKDGETYLLNFIDTPGHVDFAYEVSRSLAACEGALLVVDAGQGVEAQTLANCYTALEMDIEVVPVLNKIDLPQADPDRVAEEIEDIVGIEAADAVRCSAKTGVGIEDVLEVIVAQVPPPEGNEEGPLQALIIDSWFDSYLGVVSLVRVKHGVLKKGDKFKVMSTGVNYTADRVGIFTPKQTDTTAIRTGEVGYVIAGIKEIHGAPVGDTLTHAKNGATEPLSGFKKVKPQVYAGVFPISTDDYESFRDALNKLSLNDASLFFEPETSSALGFGFRIGFLGLLHMEIIQERLEREYNLDLITTAPTVVYEIIKTDGETIYVDNPSDLPAINNIAEMREPIVETNILVPKEYLGNVITLCVEKRGMQTNMVYHGNQVAITYDMPMAEVVMDFFDRLKSTSRGYASLEYNFSRFEPADMVRLDILINGERVDALAMIIHKGLIRQKGLALVNKMKELIPRQMFDIAIQAAVGTQVIARSSIKAMRKDVTAKCYGGDISRKKKLLQKQKEGKKRMKQVGNVEVPQEAFLAVLRLND</sequence>
<dbReference type="InterPro" id="IPR000640">
    <property type="entry name" value="EFG_V-like"/>
</dbReference>
<evidence type="ECO:0000256" key="5">
    <source>
        <dbReference type="ARBA" id="ARBA00022917"/>
    </source>
</evidence>
<feature type="domain" description="Tr-type G" evidence="13">
    <location>
        <begin position="2"/>
        <end position="184"/>
    </location>
</feature>
<comment type="similarity">
    <text evidence="10">Belongs to the GTP-binding elongation factor family. LepA subfamily.</text>
</comment>
<feature type="binding site" evidence="12">
    <location>
        <begin position="131"/>
        <end position="134"/>
    </location>
    <ligand>
        <name>GTP</name>
        <dbReference type="ChEBI" id="CHEBI:37565"/>
    </ligand>
</feature>
<dbReference type="InterPro" id="IPR009000">
    <property type="entry name" value="Transl_B-barrel_sf"/>
</dbReference>
<evidence type="ECO:0000256" key="12">
    <source>
        <dbReference type="HAMAP-Rule" id="MF_00071"/>
    </source>
</evidence>
<dbReference type="PANTHER" id="PTHR43512">
    <property type="entry name" value="TRANSLATION FACTOR GUF1-RELATED"/>
    <property type="match status" value="1"/>
</dbReference>
<keyword evidence="2 12" id="KW-1003">Cell membrane</keyword>
<dbReference type="GO" id="GO:0097216">
    <property type="term" value="F:guanosine tetraphosphate binding"/>
    <property type="evidence" value="ECO:0007669"/>
    <property type="project" value="UniProtKB-ARBA"/>
</dbReference>
<evidence type="ECO:0000256" key="7">
    <source>
        <dbReference type="ARBA" id="ARBA00023136"/>
    </source>
</evidence>
<comment type="catalytic activity">
    <reaction evidence="8 12">
        <text>GTP + H2O = GDP + phosphate + H(+)</text>
        <dbReference type="Rhea" id="RHEA:19669"/>
        <dbReference type="ChEBI" id="CHEBI:15377"/>
        <dbReference type="ChEBI" id="CHEBI:15378"/>
        <dbReference type="ChEBI" id="CHEBI:37565"/>
        <dbReference type="ChEBI" id="CHEBI:43474"/>
        <dbReference type="ChEBI" id="CHEBI:58189"/>
        <dbReference type="EC" id="3.6.5.n1"/>
    </reaction>
</comment>
<proteinExistence type="inferred from homology"/>
<dbReference type="FunFam" id="3.40.50.300:FF:000078">
    <property type="entry name" value="Elongation factor 4"/>
    <property type="match status" value="1"/>
</dbReference>
<dbReference type="GO" id="GO:0043022">
    <property type="term" value="F:ribosome binding"/>
    <property type="evidence" value="ECO:0007669"/>
    <property type="project" value="UniProtKB-UniRule"/>
</dbReference>
<evidence type="ECO:0000256" key="11">
    <source>
        <dbReference type="ARBA" id="ARBA00066744"/>
    </source>
</evidence>
<dbReference type="CDD" id="cd03699">
    <property type="entry name" value="EF4_II"/>
    <property type="match status" value="1"/>
</dbReference>
<accession>A0A330M0I3</accession>
<dbReference type="Pfam" id="PF06421">
    <property type="entry name" value="LepA_C"/>
    <property type="match status" value="1"/>
</dbReference>
<dbReference type="GO" id="GO:0005886">
    <property type="term" value="C:plasma membrane"/>
    <property type="evidence" value="ECO:0007669"/>
    <property type="project" value="UniProtKB-SubCell"/>
</dbReference>
<dbReference type="InterPro" id="IPR005225">
    <property type="entry name" value="Small_GTP-bd"/>
</dbReference>
<evidence type="ECO:0000259" key="13">
    <source>
        <dbReference type="PROSITE" id="PS51722"/>
    </source>
</evidence>
<dbReference type="InterPro" id="IPR027417">
    <property type="entry name" value="P-loop_NTPase"/>
</dbReference>
<dbReference type="EMBL" id="LS483452">
    <property type="protein sequence ID" value="SQH75595.1"/>
    <property type="molecule type" value="Genomic_DNA"/>
</dbReference>
<dbReference type="AlphaFoldDB" id="A0A330M0I3"/>
<dbReference type="RefSeq" id="WP_112352069.1">
    <property type="nucleotide sequence ID" value="NZ_LS483452.1"/>
</dbReference>
<dbReference type="InterPro" id="IPR031157">
    <property type="entry name" value="G_TR_CS"/>
</dbReference>
<dbReference type="KEGG" id="sbk:SHEWBE_1629"/>
<dbReference type="PANTHER" id="PTHR43512:SF4">
    <property type="entry name" value="TRANSLATION FACTOR GUF1 HOMOLOG, CHLOROPLASTIC"/>
    <property type="match status" value="1"/>
</dbReference>
<evidence type="ECO:0000256" key="8">
    <source>
        <dbReference type="ARBA" id="ARBA00050293"/>
    </source>
</evidence>
<protein>
    <recommendedName>
        <fullName evidence="11 12">Elongation factor 4</fullName>
        <shortName evidence="12">EF-4</shortName>
        <ecNumber evidence="11 12">3.6.5.n1</ecNumber>
    </recommendedName>
    <alternativeName>
        <fullName evidence="12">Ribosomal back-translocase LepA</fullName>
    </alternativeName>
</protein>
<feature type="binding site" evidence="12">
    <location>
        <begin position="14"/>
        <end position="19"/>
    </location>
    <ligand>
        <name>GTP</name>
        <dbReference type="ChEBI" id="CHEBI:37565"/>
    </ligand>
</feature>
<dbReference type="CDD" id="cd01890">
    <property type="entry name" value="LepA"/>
    <property type="match status" value="1"/>
</dbReference>
<dbReference type="InterPro" id="IPR006297">
    <property type="entry name" value="EF-4"/>
</dbReference>
<evidence type="ECO:0000313" key="15">
    <source>
        <dbReference type="Proteomes" id="UP000250123"/>
    </source>
</evidence>
<dbReference type="InterPro" id="IPR035647">
    <property type="entry name" value="EFG_III/V"/>
</dbReference>
<dbReference type="OrthoDB" id="9804431at2"/>
<dbReference type="EC" id="3.6.5.n1" evidence="11 12"/>
<reference evidence="15" key="1">
    <citation type="submission" date="2018-06" db="EMBL/GenBank/DDBJ databases">
        <authorList>
            <person name="Cea G.-C."/>
            <person name="William W."/>
        </authorList>
    </citation>
    <scope>NUCLEOTIDE SEQUENCE [LARGE SCALE GENOMIC DNA]</scope>
    <source>
        <strain evidence="15">DB21MT-2</strain>
    </source>
</reference>
<evidence type="ECO:0000256" key="1">
    <source>
        <dbReference type="ARBA" id="ARBA00005454"/>
    </source>
</evidence>